<keyword evidence="4" id="KW-1185">Reference proteome</keyword>
<organism evidence="3 4">
    <name type="scientific">Cladobotryum mycophilum</name>
    <dbReference type="NCBI Taxonomy" id="491253"/>
    <lineage>
        <taxon>Eukaryota</taxon>
        <taxon>Fungi</taxon>
        <taxon>Dikarya</taxon>
        <taxon>Ascomycota</taxon>
        <taxon>Pezizomycotina</taxon>
        <taxon>Sordariomycetes</taxon>
        <taxon>Hypocreomycetidae</taxon>
        <taxon>Hypocreales</taxon>
        <taxon>Hypocreaceae</taxon>
        <taxon>Cladobotryum</taxon>
    </lineage>
</organism>
<dbReference type="EMBL" id="JAVFKD010000016">
    <property type="protein sequence ID" value="KAK5987805.1"/>
    <property type="molecule type" value="Genomic_DNA"/>
</dbReference>
<dbReference type="PANTHER" id="PTHR12111:SF2">
    <property type="entry name" value="SPLICING FACTOR YJU2B-RELATED"/>
    <property type="match status" value="1"/>
</dbReference>
<accession>A0ABR0S6M5</accession>
<evidence type="ECO:0000313" key="3">
    <source>
        <dbReference type="EMBL" id="KAK5987805.1"/>
    </source>
</evidence>
<feature type="region of interest" description="Disordered" evidence="2">
    <location>
        <begin position="196"/>
        <end position="240"/>
    </location>
</feature>
<comment type="similarity">
    <text evidence="1">Belongs to the CWC16 family.</text>
</comment>
<name>A0ABR0S6M5_9HYPO</name>
<sequence length="334" mass="37052">MPFPIWCGTCPKPTVIGQGVRFNAEKKREGSYYTTPVWGFRFKHAACGGWIEMRTDPKNTAYVVVEGAKKRDTGEDKARDGDTVILTDGEREALRQNAFGSLEKTIEDREALALATERIDDLLDVSSRQWDDPYAQNQRLRRAFRVGRKEREKLAAATEELKDRMSLGMDILPETEEDARRAALVDFGALDETDSTDRALSKPLFASKKPTTTQSSSSSSKAKTTAPKLKSEKQASKRKENLVSKLMSNTRAAQDPFLINSRTGTDDKLSAKLLPGVKRKRADNNDNDNDTNNTNTNTPTPPPIAKRQDQPPAKVSAQEKSVPGALVAYDSDDE</sequence>
<feature type="compositionally biased region" description="Basic and acidic residues" evidence="2">
    <location>
        <begin position="229"/>
        <end position="240"/>
    </location>
</feature>
<feature type="region of interest" description="Disordered" evidence="2">
    <location>
        <begin position="255"/>
        <end position="334"/>
    </location>
</feature>
<evidence type="ECO:0000256" key="2">
    <source>
        <dbReference type="SAM" id="MobiDB-lite"/>
    </source>
</evidence>
<evidence type="ECO:0000256" key="1">
    <source>
        <dbReference type="ARBA" id="ARBA00005595"/>
    </source>
</evidence>
<protein>
    <submittedName>
        <fullName evidence="3">Coiled-coil domain-containing protein</fullName>
    </submittedName>
</protein>
<dbReference type="Proteomes" id="UP001338125">
    <property type="component" value="Unassembled WGS sequence"/>
</dbReference>
<dbReference type="Pfam" id="PF04502">
    <property type="entry name" value="Saf4_Yju2"/>
    <property type="match status" value="1"/>
</dbReference>
<evidence type="ECO:0000313" key="4">
    <source>
        <dbReference type="Proteomes" id="UP001338125"/>
    </source>
</evidence>
<dbReference type="InterPro" id="IPR007590">
    <property type="entry name" value="Saf4/Yju2"/>
</dbReference>
<dbReference type="PANTHER" id="PTHR12111">
    <property type="entry name" value="SPLICING FACTOR YJU2"/>
    <property type="match status" value="1"/>
</dbReference>
<proteinExistence type="inferred from homology"/>
<reference evidence="3 4" key="1">
    <citation type="submission" date="2024-01" db="EMBL/GenBank/DDBJ databases">
        <title>Complete genome of Cladobotryum mycophilum ATHUM6906.</title>
        <authorList>
            <person name="Christinaki A.C."/>
            <person name="Myridakis A.I."/>
            <person name="Kouvelis V.N."/>
        </authorList>
    </citation>
    <scope>NUCLEOTIDE SEQUENCE [LARGE SCALE GENOMIC DNA]</scope>
    <source>
        <strain evidence="3 4">ATHUM6906</strain>
    </source>
</reference>
<gene>
    <name evidence="3" type="ORF">PT974_11939</name>
</gene>
<feature type="compositionally biased region" description="Low complexity" evidence="2">
    <location>
        <begin position="206"/>
        <end position="228"/>
    </location>
</feature>
<comment type="caution">
    <text evidence="3">The sequence shown here is derived from an EMBL/GenBank/DDBJ whole genome shotgun (WGS) entry which is preliminary data.</text>
</comment>